<keyword evidence="2" id="KW-1185">Reference proteome</keyword>
<gene>
    <name evidence="1" type="ORF">FP2506_02090</name>
</gene>
<accession>Q0FYK2</accession>
<name>Q0FYK2_9HYPH</name>
<sequence length="89" mass="10263">MLFAEISDPVMEVEAASHSKHRTTAQFTRFDTLAFRKRIIGSDGEEQLLSKKTPDDEVIARYRKLSEDDVVNALSQFVFEMKWHCISNV</sequence>
<evidence type="ECO:0000313" key="1">
    <source>
        <dbReference type="EMBL" id="EAU39993.1"/>
    </source>
</evidence>
<proteinExistence type="predicted"/>
<comment type="caution">
    <text evidence="1">The sequence shown here is derived from an EMBL/GenBank/DDBJ whole genome shotgun (WGS) entry which is preliminary data.</text>
</comment>
<dbReference type="AlphaFoldDB" id="Q0FYK2"/>
<evidence type="ECO:0000313" key="2">
    <source>
        <dbReference type="Proteomes" id="UP000004310"/>
    </source>
</evidence>
<dbReference type="HOGENOM" id="CLU_2450323_0_0_5"/>
<protein>
    <submittedName>
        <fullName evidence="1">Uncharacterized protein</fullName>
    </submittedName>
</protein>
<dbReference type="Proteomes" id="UP000004310">
    <property type="component" value="Unassembled WGS sequence"/>
</dbReference>
<organism evidence="1 2">
    <name type="scientific">Fulvimarina pelagi HTCC2506</name>
    <dbReference type="NCBI Taxonomy" id="314231"/>
    <lineage>
        <taxon>Bacteria</taxon>
        <taxon>Pseudomonadati</taxon>
        <taxon>Pseudomonadota</taxon>
        <taxon>Alphaproteobacteria</taxon>
        <taxon>Hyphomicrobiales</taxon>
        <taxon>Aurantimonadaceae</taxon>
        <taxon>Fulvimarina</taxon>
    </lineage>
</organism>
<dbReference type="EMBL" id="AATP01000010">
    <property type="protein sequence ID" value="EAU39993.1"/>
    <property type="molecule type" value="Genomic_DNA"/>
</dbReference>
<reference evidence="1 2" key="1">
    <citation type="journal article" date="2010" name="J. Bacteriol.">
        <title>Genome sequence of Fulvimarina pelagi HTCC2506T, a Mn(II)-oxidizing alphaproteobacterium possessing an aerobic anoxygenic photosynthetic gene cluster and Xanthorhodopsin.</title>
        <authorList>
            <person name="Kang I."/>
            <person name="Oh H.M."/>
            <person name="Lim S.I."/>
            <person name="Ferriera S."/>
            <person name="Giovannoni S.J."/>
            <person name="Cho J.C."/>
        </authorList>
    </citation>
    <scope>NUCLEOTIDE SEQUENCE [LARGE SCALE GENOMIC DNA]</scope>
    <source>
        <strain evidence="1 2">HTCC2506</strain>
    </source>
</reference>